<gene>
    <name evidence="3" type="ORF">N5I32_08235</name>
</gene>
<evidence type="ECO:0000256" key="1">
    <source>
        <dbReference type="SAM" id="Phobius"/>
    </source>
</evidence>
<dbReference type="EMBL" id="JAOCQF010000001">
    <property type="protein sequence ID" value="MCT8329496.1"/>
    <property type="molecule type" value="Genomic_DNA"/>
</dbReference>
<reference evidence="4" key="1">
    <citation type="submission" date="2023-07" db="EMBL/GenBank/DDBJ databases">
        <title>Defluviimonas sediminis sp. nov., isolated from mangrove sediment.</title>
        <authorList>
            <person name="Liu L."/>
            <person name="Li J."/>
            <person name="Huang Y."/>
            <person name="Pan J."/>
            <person name="Li M."/>
        </authorList>
    </citation>
    <scope>NUCLEOTIDE SEQUENCE [LARGE SCALE GENOMIC DNA]</scope>
    <source>
        <strain evidence="4">FT324</strain>
    </source>
</reference>
<keyword evidence="1" id="KW-1133">Transmembrane helix</keyword>
<keyword evidence="1" id="KW-0472">Membrane</keyword>
<dbReference type="Proteomes" id="UP001205601">
    <property type="component" value="Unassembled WGS sequence"/>
</dbReference>
<sequence length="185" mass="20364">MKRFALRRFRASARRFARAERGAVTIPFVLFVPVFMVFILSSMELGFVMMRHVMLERALDMTVRDLRLGRVANPTHDAILARLCGYSAFLGDCEDTVLLELRPIAKNSWTPFDTGPTCVDRDAPVQPVTEFAAGGSDELMLVRACAKVKPLMPTTGLGLHITTDGSGDYALIASTAFVNEPRPGT</sequence>
<accession>A0ABT2NKP7</accession>
<evidence type="ECO:0000313" key="3">
    <source>
        <dbReference type="EMBL" id="MCT8329496.1"/>
    </source>
</evidence>
<name>A0ABT2NKP7_9RHOB</name>
<dbReference type="Pfam" id="PF07811">
    <property type="entry name" value="TadE"/>
    <property type="match status" value="1"/>
</dbReference>
<feature type="transmembrane region" description="Helical" evidence="1">
    <location>
        <begin position="21"/>
        <end position="41"/>
    </location>
</feature>
<evidence type="ECO:0000313" key="4">
    <source>
        <dbReference type="Proteomes" id="UP001205601"/>
    </source>
</evidence>
<protein>
    <submittedName>
        <fullName evidence="3">Pilus assembly protein</fullName>
    </submittedName>
</protein>
<keyword evidence="1" id="KW-0812">Transmembrane</keyword>
<evidence type="ECO:0000259" key="2">
    <source>
        <dbReference type="Pfam" id="PF07811"/>
    </source>
</evidence>
<keyword evidence="4" id="KW-1185">Reference proteome</keyword>
<proteinExistence type="predicted"/>
<dbReference type="RefSeq" id="WP_261494916.1">
    <property type="nucleotide sequence ID" value="NZ_JAOCQF010000001.1"/>
</dbReference>
<feature type="domain" description="TadE-like" evidence="2">
    <location>
        <begin position="22"/>
        <end position="64"/>
    </location>
</feature>
<comment type="caution">
    <text evidence="3">The sequence shown here is derived from an EMBL/GenBank/DDBJ whole genome shotgun (WGS) entry which is preliminary data.</text>
</comment>
<dbReference type="InterPro" id="IPR012495">
    <property type="entry name" value="TadE-like_dom"/>
</dbReference>
<organism evidence="3 4">
    <name type="scientific">Albidovulum sediminis</name>
    <dbReference type="NCBI Taxonomy" id="3066345"/>
    <lineage>
        <taxon>Bacteria</taxon>
        <taxon>Pseudomonadati</taxon>
        <taxon>Pseudomonadota</taxon>
        <taxon>Alphaproteobacteria</taxon>
        <taxon>Rhodobacterales</taxon>
        <taxon>Paracoccaceae</taxon>
        <taxon>Albidovulum</taxon>
    </lineage>
</organism>